<dbReference type="EMBL" id="HE580272">
    <property type="protein sequence ID" value="CCD25374.1"/>
    <property type="molecule type" value="Genomic_DNA"/>
</dbReference>
<accession>G0WC63</accession>
<dbReference type="GO" id="GO:0005773">
    <property type="term" value="C:vacuole"/>
    <property type="evidence" value="ECO:0007669"/>
    <property type="project" value="GOC"/>
</dbReference>
<dbReference type="PANTHER" id="PTHR28051:SF1">
    <property type="entry name" value="PROTEIN MTL1-RELATED"/>
    <property type="match status" value="1"/>
</dbReference>
<proteinExistence type="predicted"/>
<dbReference type="eggNOG" id="ENOG502RYV2">
    <property type="taxonomic scope" value="Eukaryota"/>
</dbReference>
<sequence>MTSLDDTIISYQNMMLLDNVTNYSKESIDYFNFNFKLLDYQRDIPLAWGLLLKMRKHRLLRLPSCPLEDNMEYSIYLSRLHHCLWRRWSMETFHLKNSKINPLELNWNKELDMTVLYGPDLANFNSEAFKIEQESLVDGIYDIPCNTTTAKNDIITEELIEVDSDVSEMDSSFEDSLSVESIFDSKTKSNLMRKDHSTKRKHLKFNNIVSRRDIDRHGHFFESHLLINDSCPQ</sequence>
<dbReference type="HOGENOM" id="CLU_058084_1_0_1"/>
<evidence type="ECO:0000313" key="1">
    <source>
        <dbReference type="EMBL" id="CCD25374.1"/>
    </source>
</evidence>
<dbReference type="OrthoDB" id="5563539at2759"/>
<dbReference type="InterPro" id="IPR052292">
    <property type="entry name" value="Glucose_repression_reg"/>
</dbReference>
<gene>
    <name evidence="1" type="primary">NDAI0F00550</name>
    <name evidence="1" type="ordered locus">NDAI_0F00550</name>
</gene>
<dbReference type="PANTHER" id="PTHR28051">
    <property type="entry name" value="PROTEIN MTL1-RELATED"/>
    <property type="match status" value="1"/>
</dbReference>
<dbReference type="KEGG" id="ndi:NDAI_0F00550"/>
<name>G0WC63_NAUDC</name>
<dbReference type="OMA" id="INWNKDT"/>
<reference evidence="1 2" key="1">
    <citation type="journal article" date="2011" name="Proc. Natl. Acad. Sci. U.S.A.">
        <title>Evolutionary erosion of yeast sex chromosomes by mating-type switching accidents.</title>
        <authorList>
            <person name="Gordon J.L."/>
            <person name="Armisen D."/>
            <person name="Proux-Wera E."/>
            <person name="Oheigeartaigh S.S."/>
            <person name="Byrne K.P."/>
            <person name="Wolfe K.H."/>
        </authorList>
    </citation>
    <scope>NUCLEOTIDE SEQUENCE [LARGE SCALE GENOMIC DNA]</scope>
    <source>
        <strain evidence="2">ATCC 10597 / BCRC 20456 / CBS 421 / NBRC 0211 / NRRL Y-12639</strain>
    </source>
</reference>
<dbReference type="GeneID" id="11497161"/>
<dbReference type="Proteomes" id="UP000000689">
    <property type="component" value="Chromosome 6"/>
</dbReference>
<protein>
    <submittedName>
        <fullName evidence="1">Uncharacterized protein</fullName>
    </submittedName>
</protein>
<dbReference type="RefSeq" id="XP_003670617.1">
    <property type="nucleotide sequence ID" value="XM_003670569.1"/>
</dbReference>
<dbReference type="GO" id="GO:0007039">
    <property type="term" value="P:protein catabolic process in the vacuole"/>
    <property type="evidence" value="ECO:0007669"/>
    <property type="project" value="TreeGrafter"/>
</dbReference>
<evidence type="ECO:0000313" key="2">
    <source>
        <dbReference type="Proteomes" id="UP000000689"/>
    </source>
</evidence>
<dbReference type="AlphaFoldDB" id="G0WC63"/>
<keyword evidence="2" id="KW-1185">Reference proteome</keyword>
<organism evidence="1 2">
    <name type="scientific">Naumovozyma dairenensis (strain ATCC 10597 / BCRC 20456 / CBS 421 / NBRC 0211 / NRRL Y-12639)</name>
    <name type="common">Saccharomyces dairenensis</name>
    <dbReference type="NCBI Taxonomy" id="1071378"/>
    <lineage>
        <taxon>Eukaryota</taxon>
        <taxon>Fungi</taxon>
        <taxon>Dikarya</taxon>
        <taxon>Ascomycota</taxon>
        <taxon>Saccharomycotina</taxon>
        <taxon>Saccharomycetes</taxon>
        <taxon>Saccharomycetales</taxon>
        <taxon>Saccharomycetaceae</taxon>
        <taxon>Naumovozyma</taxon>
    </lineage>
</organism>
<dbReference type="GO" id="GO:0042149">
    <property type="term" value="P:cellular response to glucose starvation"/>
    <property type="evidence" value="ECO:0007669"/>
    <property type="project" value="TreeGrafter"/>
</dbReference>